<name>A0AAE1AUX6_9GAST</name>
<protein>
    <submittedName>
        <fullName evidence="1">Uncharacterized protein</fullName>
    </submittedName>
</protein>
<evidence type="ECO:0000313" key="2">
    <source>
        <dbReference type="Proteomes" id="UP001283361"/>
    </source>
</evidence>
<dbReference type="Proteomes" id="UP001283361">
    <property type="component" value="Unassembled WGS sequence"/>
</dbReference>
<reference evidence="1" key="1">
    <citation type="journal article" date="2023" name="G3 (Bethesda)">
        <title>A reference genome for the long-term kleptoplast-retaining sea slug Elysia crispata morphotype clarki.</title>
        <authorList>
            <person name="Eastman K.E."/>
            <person name="Pendleton A.L."/>
            <person name="Shaikh M.A."/>
            <person name="Suttiyut T."/>
            <person name="Ogas R."/>
            <person name="Tomko P."/>
            <person name="Gavelis G."/>
            <person name="Widhalm J.R."/>
            <person name="Wisecaver J.H."/>
        </authorList>
    </citation>
    <scope>NUCLEOTIDE SEQUENCE</scope>
    <source>
        <strain evidence="1">ECLA1</strain>
    </source>
</reference>
<accession>A0AAE1AUX6</accession>
<comment type="caution">
    <text evidence="1">The sequence shown here is derived from an EMBL/GenBank/DDBJ whole genome shotgun (WGS) entry which is preliminary data.</text>
</comment>
<dbReference type="AlphaFoldDB" id="A0AAE1AUX6"/>
<keyword evidence="2" id="KW-1185">Reference proteome</keyword>
<dbReference type="EMBL" id="JAWDGP010001262">
    <property type="protein sequence ID" value="KAK3793287.1"/>
    <property type="molecule type" value="Genomic_DNA"/>
</dbReference>
<gene>
    <name evidence="1" type="ORF">RRG08_042230</name>
</gene>
<evidence type="ECO:0000313" key="1">
    <source>
        <dbReference type="EMBL" id="KAK3793287.1"/>
    </source>
</evidence>
<sequence>MRRRVRLTRYRGSASHLNEEIGYAAFKILGTRWEAWTGAGRGEGGKRGREEGRRKRSGENINLQFNTRFY</sequence>
<proteinExistence type="predicted"/>
<organism evidence="1 2">
    <name type="scientific">Elysia crispata</name>
    <name type="common">lettuce slug</name>
    <dbReference type="NCBI Taxonomy" id="231223"/>
    <lineage>
        <taxon>Eukaryota</taxon>
        <taxon>Metazoa</taxon>
        <taxon>Spiralia</taxon>
        <taxon>Lophotrochozoa</taxon>
        <taxon>Mollusca</taxon>
        <taxon>Gastropoda</taxon>
        <taxon>Heterobranchia</taxon>
        <taxon>Euthyneura</taxon>
        <taxon>Panpulmonata</taxon>
        <taxon>Sacoglossa</taxon>
        <taxon>Placobranchoidea</taxon>
        <taxon>Plakobranchidae</taxon>
        <taxon>Elysia</taxon>
    </lineage>
</organism>